<organism evidence="1 2">
    <name type="scientific">Microbacterium oleivorans</name>
    <dbReference type="NCBI Taxonomy" id="273677"/>
    <lineage>
        <taxon>Bacteria</taxon>
        <taxon>Bacillati</taxon>
        <taxon>Actinomycetota</taxon>
        <taxon>Actinomycetes</taxon>
        <taxon>Micrococcales</taxon>
        <taxon>Microbacteriaceae</taxon>
        <taxon>Microbacterium</taxon>
    </lineage>
</organism>
<reference evidence="1 2" key="1">
    <citation type="submission" date="2019-03" db="EMBL/GenBank/DDBJ databases">
        <title>Genome Sequencing and Assembly of Various Microbes Isolated from Partially Reclaimed Soil and Acid Mine Drainage (AMD) Site.</title>
        <authorList>
            <person name="Steinbock B."/>
            <person name="Bechtold R."/>
            <person name="Sevigny J.L."/>
            <person name="Thomas D."/>
            <person name="Cuthill L.R."/>
            <person name="Aveiro Johannsen E.J."/>
            <person name="Thomas K."/>
            <person name="Ghosh A."/>
        </authorList>
    </citation>
    <scope>NUCLEOTIDE SEQUENCE [LARGE SCALE GENOMIC DNA]</scope>
    <source>
        <strain evidence="1 2">F-B2</strain>
    </source>
</reference>
<dbReference type="SUPFAM" id="SSF55144">
    <property type="entry name" value="LigT-like"/>
    <property type="match status" value="1"/>
</dbReference>
<name>A0A4R5YRF5_9MICO</name>
<evidence type="ECO:0000313" key="1">
    <source>
        <dbReference type="EMBL" id="TDL45957.1"/>
    </source>
</evidence>
<evidence type="ECO:0000313" key="2">
    <source>
        <dbReference type="Proteomes" id="UP000295633"/>
    </source>
</evidence>
<evidence type="ECO:0008006" key="3">
    <source>
        <dbReference type="Google" id="ProtNLM"/>
    </source>
</evidence>
<accession>A0A4R5YRF5</accession>
<dbReference type="Gene3D" id="3.90.1140.10">
    <property type="entry name" value="Cyclic phosphodiesterase"/>
    <property type="match status" value="1"/>
</dbReference>
<dbReference type="Pfam" id="PF13563">
    <property type="entry name" value="2_5_RNA_ligase2"/>
    <property type="match status" value="1"/>
</dbReference>
<dbReference type="EMBL" id="SMZX01000001">
    <property type="protein sequence ID" value="TDL45957.1"/>
    <property type="molecule type" value="Genomic_DNA"/>
</dbReference>
<dbReference type="RefSeq" id="WP_133399020.1">
    <property type="nucleotide sequence ID" value="NZ_SMZX01000001.1"/>
</dbReference>
<sequence>MRRPFMKTPEQLESLEGQQYLVLRPASGVVDRFVSEQNDALALVRLPHPYTGHVTLRGFYEPTRREKLTALVRSWASAQQSIEIIGEAVDAFPEPWQILILRLARTRSLVSAYATLTELLDATDFRRLGELPLDDWTFHMSIVYGKALSSEAWAAIESARVQEWEHPIQETVVEAELVSYSDGIEHSEVIPLGR</sequence>
<gene>
    <name evidence="1" type="ORF">E2R54_05850</name>
</gene>
<dbReference type="InterPro" id="IPR009097">
    <property type="entry name" value="Cyclic_Pdiesterase"/>
</dbReference>
<protein>
    <recommendedName>
        <fullName evidence="3">2'-5' RNA ligase family protein</fullName>
    </recommendedName>
</protein>
<comment type="caution">
    <text evidence="1">The sequence shown here is derived from an EMBL/GenBank/DDBJ whole genome shotgun (WGS) entry which is preliminary data.</text>
</comment>
<proteinExistence type="predicted"/>
<dbReference type="Proteomes" id="UP000295633">
    <property type="component" value="Unassembled WGS sequence"/>
</dbReference>
<dbReference type="AlphaFoldDB" id="A0A4R5YRF5"/>